<evidence type="ECO:0000256" key="2">
    <source>
        <dbReference type="ARBA" id="ARBA00022729"/>
    </source>
</evidence>
<dbReference type="SUPFAM" id="SSF51294">
    <property type="entry name" value="Hedgehog/intein (Hint) domain"/>
    <property type="match status" value="1"/>
</dbReference>
<dbReference type="InterPro" id="IPR001657">
    <property type="entry name" value="Hedgehog"/>
</dbReference>
<dbReference type="PROSITE" id="PS50817">
    <property type="entry name" value="INTEIN_N_TER"/>
    <property type="match status" value="1"/>
</dbReference>
<sequence>MLIFAIFIAFLLITNKINAADDEGKGASASSTDVSVGCFSGDSSVLLVNGEQKSIGYLRTGDQLLTVDHFNISSSEMFLMLDKETSKIVMFYTFTTASNHQISLTGLHLMPIASSNEKLMYIAARNIQLGDQFYVSINNRLETSPVVNITKELKQGYFAPLTMTGTILVNNIYASCFASVTNHELAQMFMAPFRWYYQLMRYTTVTDPFDNNHSDGIHWFVKLIYEFMSFLRPSGLQVS</sequence>
<dbReference type="InterPro" id="IPR003587">
    <property type="entry name" value="Hint_dom_N"/>
</dbReference>
<evidence type="ECO:0000256" key="1">
    <source>
        <dbReference type="ARBA" id="ARBA00022473"/>
    </source>
</evidence>
<reference evidence="6" key="1">
    <citation type="submission" date="2021-02" db="EMBL/GenBank/DDBJ databases">
        <authorList>
            <person name="Nowell W R."/>
        </authorList>
    </citation>
    <scope>NUCLEOTIDE SEQUENCE</scope>
</reference>
<dbReference type="InterPro" id="IPR050387">
    <property type="entry name" value="Hedgehog_Signaling"/>
</dbReference>
<dbReference type="Proteomes" id="UP000663852">
    <property type="component" value="Unassembled WGS sequence"/>
</dbReference>
<dbReference type="EMBL" id="CAJNOR010000113">
    <property type="protein sequence ID" value="CAF0802311.1"/>
    <property type="molecule type" value="Genomic_DNA"/>
</dbReference>
<organism evidence="6 8">
    <name type="scientific">Adineta ricciae</name>
    <name type="common">Rotifer</name>
    <dbReference type="NCBI Taxonomy" id="249248"/>
    <lineage>
        <taxon>Eukaryota</taxon>
        <taxon>Metazoa</taxon>
        <taxon>Spiralia</taxon>
        <taxon>Gnathifera</taxon>
        <taxon>Rotifera</taxon>
        <taxon>Eurotatoria</taxon>
        <taxon>Bdelloidea</taxon>
        <taxon>Adinetida</taxon>
        <taxon>Adinetidae</taxon>
        <taxon>Adineta</taxon>
    </lineage>
</organism>
<evidence type="ECO:0000313" key="7">
    <source>
        <dbReference type="Proteomes" id="UP000663828"/>
    </source>
</evidence>
<gene>
    <name evidence="6" type="ORF">EDS130_LOCUS31864</name>
    <name evidence="5" type="ORF">XAT740_LOCUS3037</name>
</gene>
<dbReference type="PRINTS" id="PR00632">
    <property type="entry name" value="SONICHHOG"/>
</dbReference>
<evidence type="ECO:0000313" key="8">
    <source>
        <dbReference type="Proteomes" id="UP000663852"/>
    </source>
</evidence>
<dbReference type="GO" id="GO:0016539">
    <property type="term" value="P:intein-mediated protein splicing"/>
    <property type="evidence" value="ECO:0007669"/>
    <property type="project" value="InterPro"/>
</dbReference>
<dbReference type="PANTHER" id="PTHR11889">
    <property type="entry name" value="HEDGEHOG"/>
    <property type="match status" value="1"/>
</dbReference>
<proteinExistence type="predicted"/>
<evidence type="ECO:0000313" key="6">
    <source>
        <dbReference type="EMBL" id="CAF1324793.1"/>
    </source>
</evidence>
<dbReference type="GO" id="GO:0048731">
    <property type="term" value="P:system development"/>
    <property type="evidence" value="ECO:0007669"/>
    <property type="project" value="UniProtKB-ARBA"/>
</dbReference>
<evidence type="ECO:0000256" key="3">
    <source>
        <dbReference type="SAM" id="SignalP"/>
    </source>
</evidence>
<feature type="chain" id="PRO_5035686604" description="Hint domain-containing protein" evidence="3">
    <location>
        <begin position="20"/>
        <end position="239"/>
    </location>
</feature>
<dbReference type="OrthoDB" id="5212at2759"/>
<dbReference type="Proteomes" id="UP000663828">
    <property type="component" value="Unassembled WGS sequence"/>
</dbReference>
<keyword evidence="1" id="KW-0217">Developmental protein</keyword>
<dbReference type="CDD" id="cd00081">
    <property type="entry name" value="Hint"/>
    <property type="match status" value="1"/>
</dbReference>
<keyword evidence="2 3" id="KW-0732">Signal</keyword>
<feature type="domain" description="Hint" evidence="4">
    <location>
        <begin position="36"/>
        <end position="137"/>
    </location>
</feature>
<dbReference type="GO" id="GO:0016540">
    <property type="term" value="P:protein autoprocessing"/>
    <property type="evidence" value="ECO:0007669"/>
    <property type="project" value="InterPro"/>
</dbReference>
<dbReference type="EMBL" id="CAJNOJ010000238">
    <property type="protein sequence ID" value="CAF1324793.1"/>
    <property type="molecule type" value="Genomic_DNA"/>
</dbReference>
<dbReference type="InterPro" id="IPR036844">
    <property type="entry name" value="Hint_dom_sf"/>
</dbReference>
<name>A0A815FDS0_ADIRI</name>
<protein>
    <recommendedName>
        <fullName evidence="4">Hint domain-containing protein</fullName>
    </recommendedName>
</protein>
<dbReference type="Pfam" id="PF01079">
    <property type="entry name" value="Hint"/>
    <property type="match status" value="1"/>
</dbReference>
<dbReference type="Gene3D" id="2.170.16.10">
    <property type="entry name" value="Hedgehog/Intein (Hint) domain"/>
    <property type="match status" value="1"/>
</dbReference>
<dbReference type="PANTHER" id="PTHR11889:SF31">
    <property type="entry name" value="PROTEIN HEDGEHOG"/>
    <property type="match status" value="1"/>
</dbReference>
<evidence type="ECO:0000259" key="4">
    <source>
        <dbReference type="SMART" id="SM00306"/>
    </source>
</evidence>
<comment type="caution">
    <text evidence="6">The sequence shown here is derived from an EMBL/GenBank/DDBJ whole genome shotgun (WGS) entry which is preliminary data.</text>
</comment>
<dbReference type="GO" id="GO:0007267">
    <property type="term" value="P:cell-cell signaling"/>
    <property type="evidence" value="ECO:0007669"/>
    <property type="project" value="InterPro"/>
</dbReference>
<keyword evidence="7" id="KW-1185">Reference proteome</keyword>
<evidence type="ECO:0000313" key="5">
    <source>
        <dbReference type="EMBL" id="CAF0802311.1"/>
    </source>
</evidence>
<dbReference type="InterPro" id="IPR006141">
    <property type="entry name" value="Intein_N"/>
</dbReference>
<accession>A0A815FDS0</accession>
<feature type="signal peptide" evidence="3">
    <location>
        <begin position="1"/>
        <end position="19"/>
    </location>
</feature>
<dbReference type="AlphaFoldDB" id="A0A815FDS0"/>
<dbReference type="InterPro" id="IPR001767">
    <property type="entry name" value="Hedgehog_Hint"/>
</dbReference>
<dbReference type="SMART" id="SM00306">
    <property type="entry name" value="HintN"/>
    <property type="match status" value="1"/>
</dbReference>